<evidence type="ECO:0000256" key="4">
    <source>
        <dbReference type="ARBA" id="ARBA00022692"/>
    </source>
</evidence>
<dbReference type="EMBL" id="NHSF01000059">
    <property type="protein sequence ID" value="MBK5930908.1"/>
    <property type="molecule type" value="Genomic_DNA"/>
</dbReference>
<accession>A0AAJ0UGJ7</accession>
<evidence type="ECO:0000256" key="8">
    <source>
        <dbReference type="HAMAP-Rule" id="MF_00910"/>
    </source>
</evidence>
<evidence type="ECO:0000313" key="11">
    <source>
        <dbReference type="Proteomes" id="UP001296967"/>
    </source>
</evidence>
<organism evidence="10 11">
    <name type="scientific">Halochromatium salexigens</name>
    <name type="common">Chromatium salexigens</name>
    <dbReference type="NCBI Taxonomy" id="49447"/>
    <lineage>
        <taxon>Bacteria</taxon>
        <taxon>Pseudomonadati</taxon>
        <taxon>Pseudomonadota</taxon>
        <taxon>Gammaproteobacteria</taxon>
        <taxon>Chromatiales</taxon>
        <taxon>Chromatiaceae</taxon>
        <taxon>Halochromatium</taxon>
    </lineage>
</organism>
<dbReference type="Pfam" id="PF04999">
    <property type="entry name" value="FtsL"/>
    <property type="match status" value="1"/>
</dbReference>
<dbReference type="Proteomes" id="UP001296967">
    <property type="component" value="Unassembled WGS sequence"/>
</dbReference>
<comment type="caution">
    <text evidence="10">The sequence shown here is derived from an EMBL/GenBank/DDBJ whole genome shotgun (WGS) entry which is preliminary data.</text>
</comment>
<dbReference type="PANTHER" id="PTHR37479:SF1">
    <property type="entry name" value="CELL DIVISION PROTEIN FTSL"/>
    <property type="match status" value="1"/>
</dbReference>
<evidence type="ECO:0000256" key="7">
    <source>
        <dbReference type="ARBA" id="ARBA00023306"/>
    </source>
</evidence>
<dbReference type="GO" id="GO:0032153">
    <property type="term" value="C:cell division site"/>
    <property type="evidence" value="ECO:0007669"/>
    <property type="project" value="UniProtKB-UniRule"/>
</dbReference>
<dbReference type="GO" id="GO:0005886">
    <property type="term" value="C:plasma membrane"/>
    <property type="evidence" value="ECO:0007669"/>
    <property type="project" value="UniProtKB-SubCell"/>
</dbReference>
<dbReference type="HAMAP" id="MF_00910">
    <property type="entry name" value="FtsL"/>
    <property type="match status" value="1"/>
</dbReference>
<reference evidence="10" key="1">
    <citation type="submission" date="2017-05" db="EMBL/GenBank/DDBJ databases">
        <authorList>
            <person name="Imhoff J.F."/>
            <person name="Rahn T."/>
            <person name="Kuenzel S."/>
            <person name="Neulinger S.C."/>
        </authorList>
    </citation>
    <scope>NUCLEOTIDE SEQUENCE</scope>
    <source>
        <strain evidence="10">DSM 4395</strain>
    </source>
</reference>
<dbReference type="RefSeq" id="WP_201245738.1">
    <property type="nucleotide sequence ID" value="NZ_NHSF01000059.1"/>
</dbReference>
<comment type="similarity">
    <text evidence="8">Belongs to the FtsL family.</text>
</comment>
<comment type="subunit">
    <text evidence="8">Part of a complex composed of FtsB, FtsL and FtsQ.</text>
</comment>
<protein>
    <recommendedName>
        <fullName evidence="8 9">Cell division protein FtsL</fullName>
    </recommendedName>
</protein>
<comment type="function">
    <text evidence="8">Essential cell division protein. May link together the upstream cell division proteins, which are predominantly cytoplasmic, with the downstream cell division proteins, which are predominantly periplasmic.</text>
</comment>
<keyword evidence="8" id="KW-0997">Cell inner membrane</keyword>
<keyword evidence="4 8" id="KW-0812">Transmembrane</keyword>
<evidence type="ECO:0000313" key="10">
    <source>
        <dbReference type="EMBL" id="MBK5930908.1"/>
    </source>
</evidence>
<reference evidence="10" key="2">
    <citation type="journal article" date="2020" name="Microorganisms">
        <title>Osmotic Adaptation and Compatible Solute Biosynthesis of Phototrophic Bacteria as Revealed from Genome Analyses.</title>
        <authorList>
            <person name="Imhoff J.F."/>
            <person name="Rahn T."/>
            <person name="Kunzel S."/>
            <person name="Keller A."/>
            <person name="Neulinger S.C."/>
        </authorList>
    </citation>
    <scope>NUCLEOTIDE SEQUENCE</scope>
    <source>
        <strain evidence="10">DSM 4395</strain>
    </source>
</reference>
<evidence type="ECO:0000256" key="5">
    <source>
        <dbReference type="ARBA" id="ARBA00022989"/>
    </source>
</evidence>
<evidence type="ECO:0000256" key="2">
    <source>
        <dbReference type="ARBA" id="ARBA00022475"/>
    </source>
</evidence>
<gene>
    <name evidence="8" type="primary">ftsL</name>
    <name evidence="10" type="ORF">CCR82_10315</name>
</gene>
<evidence type="ECO:0000256" key="9">
    <source>
        <dbReference type="NCBIfam" id="TIGR02209"/>
    </source>
</evidence>
<dbReference type="GO" id="GO:0043093">
    <property type="term" value="P:FtsZ-dependent cytokinesis"/>
    <property type="evidence" value="ECO:0007669"/>
    <property type="project" value="UniProtKB-UniRule"/>
</dbReference>
<keyword evidence="3 8" id="KW-0132">Cell division</keyword>
<keyword evidence="11" id="KW-1185">Reference proteome</keyword>
<evidence type="ECO:0000256" key="1">
    <source>
        <dbReference type="ARBA" id="ARBA00004401"/>
    </source>
</evidence>
<name>A0AAJ0UGJ7_HALSE</name>
<dbReference type="InterPro" id="IPR011922">
    <property type="entry name" value="Cell_div_FtsL"/>
</dbReference>
<sequence>MTPPGSRIGALIGIGLLGLAVVTTATAVVYVKYLTRVEFVDLQAVRAARDALDVEWGRLRIEEAAMGTQTRIERTARQSLKMHLPRTGELRVVEVKRDDRS</sequence>
<dbReference type="NCBIfam" id="TIGR02209">
    <property type="entry name" value="ftsL_broad"/>
    <property type="match status" value="1"/>
</dbReference>
<evidence type="ECO:0000256" key="6">
    <source>
        <dbReference type="ARBA" id="ARBA00023136"/>
    </source>
</evidence>
<proteinExistence type="inferred from homology"/>
<keyword evidence="5 8" id="KW-1133">Transmembrane helix</keyword>
<keyword evidence="6 8" id="KW-0472">Membrane</keyword>
<dbReference type="AlphaFoldDB" id="A0AAJ0UGJ7"/>
<dbReference type="PANTHER" id="PTHR37479">
    <property type="entry name" value="CELL DIVISION PROTEIN FTSL"/>
    <property type="match status" value="1"/>
</dbReference>
<comment type="subcellular location">
    <subcellularLocation>
        <location evidence="8">Cell inner membrane</location>
        <topology evidence="8">Single-pass type II membrane protein</topology>
    </subcellularLocation>
    <subcellularLocation>
        <location evidence="1">Cell membrane</location>
        <topology evidence="1">Single-pass type II membrane protein</topology>
    </subcellularLocation>
    <text evidence="8">Localizes to the division septum where it forms a ring structure.</text>
</comment>
<keyword evidence="7 8" id="KW-0131">Cell cycle</keyword>
<evidence type="ECO:0000256" key="3">
    <source>
        <dbReference type="ARBA" id="ARBA00022618"/>
    </source>
</evidence>
<keyword evidence="2 8" id="KW-1003">Cell membrane</keyword>